<gene>
    <name evidence="4" type="ORF">Lmor_3175</name>
    <name evidence="5" type="ORF">NCTC12239_02598</name>
</gene>
<proteinExistence type="predicted"/>
<evidence type="ECO:0000259" key="3">
    <source>
        <dbReference type="PROSITE" id="PS51459"/>
    </source>
</evidence>
<evidence type="ECO:0000256" key="1">
    <source>
        <dbReference type="PIRSR" id="PIRSR640198-1"/>
    </source>
</evidence>
<dbReference type="GO" id="GO:0005524">
    <property type="term" value="F:ATP binding"/>
    <property type="evidence" value="ECO:0007669"/>
    <property type="project" value="UniProtKB-KW"/>
</dbReference>
<dbReference type="Gene3D" id="1.10.3290.10">
    <property type="entry name" value="Fido-like domain"/>
    <property type="match status" value="1"/>
</dbReference>
<reference evidence="5 7" key="2">
    <citation type="submission" date="2018-06" db="EMBL/GenBank/DDBJ databases">
        <authorList>
            <consortium name="Pathogen Informatics"/>
            <person name="Doyle S."/>
        </authorList>
    </citation>
    <scope>NUCLEOTIDE SEQUENCE [LARGE SCALE GENOMIC DNA]</scope>
    <source>
        <strain evidence="5 7">NCTC12239</strain>
    </source>
</reference>
<dbReference type="Pfam" id="PF02661">
    <property type="entry name" value="Fic"/>
    <property type="match status" value="1"/>
</dbReference>
<dbReference type="InterPro" id="IPR040198">
    <property type="entry name" value="Fido_containing"/>
</dbReference>
<dbReference type="PANTHER" id="PTHR13504">
    <property type="entry name" value="FIDO DOMAIN-CONTAINING PROTEIN DDB_G0283145"/>
    <property type="match status" value="1"/>
</dbReference>
<protein>
    <submittedName>
        <fullName evidence="5">Death-on-curing family protein</fullName>
    </submittedName>
    <submittedName>
        <fullName evidence="4">Fic/DOC family protein</fullName>
    </submittedName>
</protein>
<dbReference type="PANTHER" id="PTHR13504:SF38">
    <property type="entry name" value="FIDO DOMAIN-CONTAINING PROTEIN"/>
    <property type="match status" value="1"/>
</dbReference>
<evidence type="ECO:0000313" key="6">
    <source>
        <dbReference type="Proteomes" id="UP000054985"/>
    </source>
</evidence>
<keyword evidence="2" id="KW-0547">Nucleotide-binding</keyword>
<evidence type="ECO:0000256" key="2">
    <source>
        <dbReference type="PIRSR" id="PIRSR640198-2"/>
    </source>
</evidence>
<evidence type="ECO:0000313" key="5">
    <source>
        <dbReference type="EMBL" id="STX63650.1"/>
    </source>
</evidence>
<dbReference type="PROSITE" id="PS51459">
    <property type="entry name" value="FIDO"/>
    <property type="match status" value="1"/>
</dbReference>
<reference evidence="4 6" key="1">
    <citation type="submission" date="2015-11" db="EMBL/GenBank/DDBJ databases">
        <title>Genomic analysis of 38 Legionella species identifies large and diverse effector repertoires.</title>
        <authorList>
            <person name="Burstein D."/>
            <person name="Amaro F."/>
            <person name="Zusman T."/>
            <person name="Lifshitz Z."/>
            <person name="Cohen O."/>
            <person name="Gilbert J.A."/>
            <person name="Pupko T."/>
            <person name="Shuman H.A."/>
            <person name="Segal G."/>
        </authorList>
    </citation>
    <scope>NUCLEOTIDE SEQUENCE [LARGE SCALE GENOMIC DNA]</scope>
    <source>
        <strain evidence="4 6">ATCC 43877</strain>
    </source>
</reference>
<dbReference type="STRING" id="39962.Lmor_3175"/>
<dbReference type="InterPro" id="IPR003812">
    <property type="entry name" value="Fido"/>
</dbReference>
<dbReference type="SUPFAM" id="SSF140931">
    <property type="entry name" value="Fic-like"/>
    <property type="match status" value="1"/>
</dbReference>
<evidence type="ECO:0000313" key="4">
    <source>
        <dbReference type="EMBL" id="KTD31068.1"/>
    </source>
</evidence>
<dbReference type="InterPro" id="IPR036597">
    <property type="entry name" value="Fido-like_dom_sf"/>
</dbReference>
<name>A0A378K052_9GAMM</name>
<evidence type="ECO:0000313" key="7">
    <source>
        <dbReference type="Proteomes" id="UP000254040"/>
    </source>
</evidence>
<dbReference type="OrthoDB" id="9807853at2"/>
<sequence length="522" mass="58910">MPSLLNLKIFNPALIYSFEPESSPTALMYGETMSEAPFKIGQHEDMYHAYLYAEDVILPWIHTNGLAALTPEIFENWIIKIHEHMAKSLLSNGEDMKSGEYSKTLIVRWHYGSNMMNQLALYMANLYQPKLSEAQFLKMLVKENEGLPMEYAKKFLRILQRLARDSDAPIHPSFEKTTKLKGPFLGFGTAMNRMATAWHENLLSEHERPIVEKIALFVDYPERLPNQVRHFAEEMVARWKQLDNQDLTAVSKFCADLFYRFTHIHPFPNANGRTATALNNIILRSIGLPDIIMRKPGDRSSTEGSYADAIANIEKDRRPLAAHIFQCITEAQTKPYADSSLEQLTEIRMALCRILMEIKATKPSYDLNLIDSLFAARNPIVQFLDGNDNKHSLLACQLLMVTAQDVLTGLKKEAAMRQSASSSVSSLSFLKPAYDPLVLNKGMEELTGVQGWKVTNKSSLSIWRYFDSEAEANQIVAGLKQLSFCEANVRTTKGDGKIIVLCTAINTEKLLSAPQSHASCSY</sequence>
<keyword evidence="6" id="KW-1185">Reference proteome</keyword>
<dbReference type="EMBL" id="UGOG01000001">
    <property type="protein sequence ID" value="STX63650.1"/>
    <property type="molecule type" value="Genomic_DNA"/>
</dbReference>
<dbReference type="Proteomes" id="UP000254040">
    <property type="component" value="Unassembled WGS sequence"/>
</dbReference>
<keyword evidence="2" id="KW-0067">ATP-binding</keyword>
<dbReference type="Proteomes" id="UP000054985">
    <property type="component" value="Unassembled WGS sequence"/>
</dbReference>
<feature type="domain" description="Fido" evidence="3">
    <location>
        <begin position="162"/>
        <end position="326"/>
    </location>
</feature>
<feature type="active site" evidence="1">
    <location>
        <position position="265"/>
    </location>
</feature>
<dbReference type="AlphaFoldDB" id="A0A378K052"/>
<dbReference type="RefSeq" id="WP_028384886.1">
    <property type="nucleotide sequence ID" value="NZ_CAAAJG010000058.1"/>
</dbReference>
<dbReference type="EMBL" id="LNYN01000042">
    <property type="protein sequence ID" value="KTD31068.1"/>
    <property type="molecule type" value="Genomic_DNA"/>
</dbReference>
<accession>A0A378K052</accession>
<feature type="binding site" evidence="2">
    <location>
        <position position="312"/>
    </location>
    <ligand>
        <name>ATP</name>
        <dbReference type="ChEBI" id="CHEBI:30616"/>
    </ligand>
</feature>
<organism evidence="5 7">
    <name type="scientific">Legionella moravica</name>
    <dbReference type="NCBI Taxonomy" id="39962"/>
    <lineage>
        <taxon>Bacteria</taxon>
        <taxon>Pseudomonadati</taxon>
        <taxon>Pseudomonadota</taxon>
        <taxon>Gammaproteobacteria</taxon>
        <taxon>Legionellales</taxon>
        <taxon>Legionellaceae</taxon>
        <taxon>Legionella</taxon>
    </lineage>
</organism>